<protein>
    <submittedName>
        <fullName evidence="2">Uncharacterized protein</fullName>
    </submittedName>
</protein>
<sequence length="275" mass="32279">MDSVPILFIEEVLFQLEQPSHVKEIPRYPWTWGRVADRKVVKKKVTIVIYQEPNKESSFRLEPANAPIIVLEPAPPLENLEQFALETITIYNKRRFERADTRNRRYPLNQENFQLLQRHFRRGHPCDLSLFADFQGAPLVNQLCLAPSRVTKIFLNNETLPTDILTRSIERGTLRNLTCNATRLTQELFPVVFKFVASENFRSLIFSQLHGEVSNETFVEGLVDAFLSGPRRQLFHFFVNERYRNLFGRLKGKDMWKKVDFHCSPDESFILFSFK</sequence>
<organism evidence="1 2">
    <name type="scientific">Steinernema glaseri</name>
    <dbReference type="NCBI Taxonomy" id="37863"/>
    <lineage>
        <taxon>Eukaryota</taxon>
        <taxon>Metazoa</taxon>
        <taxon>Ecdysozoa</taxon>
        <taxon>Nematoda</taxon>
        <taxon>Chromadorea</taxon>
        <taxon>Rhabditida</taxon>
        <taxon>Tylenchina</taxon>
        <taxon>Panagrolaimomorpha</taxon>
        <taxon>Strongyloidoidea</taxon>
        <taxon>Steinernematidae</taxon>
        <taxon>Steinernema</taxon>
    </lineage>
</organism>
<dbReference type="Proteomes" id="UP000095287">
    <property type="component" value="Unplaced"/>
</dbReference>
<name>A0A1I8A5Y8_9BILA</name>
<dbReference type="AlphaFoldDB" id="A0A1I8A5Y8"/>
<evidence type="ECO:0000313" key="1">
    <source>
        <dbReference type="Proteomes" id="UP000095287"/>
    </source>
</evidence>
<dbReference type="WBParaSite" id="L893_g32921.t1">
    <property type="protein sequence ID" value="L893_g32921.t1"/>
    <property type="gene ID" value="L893_g32921"/>
</dbReference>
<accession>A0A1I8A5Y8</accession>
<evidence type="ECO:0000313" key="2">
    <source>
        <dbReference type="WBParaSite" id="L893_g32921.t1"/>
    </source>
</evidence>
<keyword evidence="1" id="KW-1185">Reference proteome</keyword>
<proteinExistence type="predicted"/>
<reference evidence="2" key="1">
    <citation type="submission" date="2016-11" db="UniProtKB">
        <authorList>
            <consortium name="WormBaseParasite"/>
        </authorList>
    </citation>
    <scope>IDENTIFICATION</scope>
</reference>